<keyword evidence="4" id="KW-1133">Transmembrane helix</keyword>
<keyword evidence="3 4" id="KW-0443">Lipid metabolism</keyword>
<evidence type="ECO:0000313" key="8">
    <source>
        <dbReference type="RefSeq" id="XP_015184071.1"/>
    </source>
</evidence>
<keyword evidence="4" id="KW-0560">Oxidoreductase</keyword>
<protein>
    <recommendedName>
        <fullName evidence="4">Fatty acyl-CoA reductase</fullName>
        <ecNumber evidence="4">1.2.1.84</ecNumber>
    </recommendedName>
</protein>
<dbReference type="PANTHER" id="PTHR11011">
    <property type="entry name" value="MALE STERILITY PROTEIN 2-RELATED"/>
    <property type="match status" value="1"/>
</dbReference>
<evidence type="ECO:0000259" key="5">
    <source>
        <dbReference type="Pfam" id="PF03015"/>
    </source>
</evidence>
<feature type="domain" description="Fatty acyl-CoA reductase C-terminal" evidence="5">
    <location>
        <begin position="361"/>
        <end position="452"/>
    </location>
</feature>
<evidence type="ECO:0000256" key="3">
    <source>
        <dbReference type="ARBA" id="ARBA00023098"/>
    </source>
</evidence>
<dbReference type="Proteomes" id="UP000694924">
    <property type="component" value="Unplaced"/>
</dbReference>
<evidence type="ECO:0000256" key="2">
    <source>
        <dbReference type="ARBA" id="ARBA00022516"/>
    </source>
</evidence>
<keyword evidence="4" id="KW-0812">Transmembrane</keyword>
<dbReference type="InterPro" id="IPR026055">
    <property type="entry name" value="FAR"/>
</dbReference>
<evidence type="ECO:0000313" key="7">
    <source>
        <dbReference type="Proteomes" id="UP000694924"/>
    </source>
</evidence>
<dbReference type="CDD" id="cd05236">
    <property type="entry name" value="FAR-N_SDR_e"/>
    <property type="match status" value="1"/>
</dbReference>
<reference evidence="8 9" key="1">
    <citation type="submission" date="2025-05" db="UniProtKB">
        <authorList>
            <consortium name="RefSeq"/>
        </authorList>
    </citation>
    <scope>IDENTIFICATION</scope>
    <source>
        <tissue evidence="8 9">Whole body</tissue>
    </source>
</reference>
<dbReference type="InterPro" id="IPR033640">
    <property type="entry name" value="FAR_C"/>
</dbReference>
<dbReference type="GeneID" id="107070406"/>
<sequence length="511" mass="58671">MTLEKKTSVKEFYNGKSIFLTGGTGFLGINLIEKLLRVCPNLENIYLLMRSKKDKQVNDRLDELKRNAIFYRLKKTDKADYLKKLIAVAGDVNEENLGLSEKDRKTITDNVQIVIHSAATLDFEASLKSNININLLGTRRVIQLCHEIKNLKAFIHVSSAYVNSMLSDVDEKIYPAPADVKEVLKMVEELSDKELEEKTPKILGDHPNSYTFSKHLAEHEVANSSLPSAIVRPSMIVGSWKEPEPGWTISKNGPTGFIMGASMGVVRRLPIAKHLIYDYIPVDVVSNTIATAAYAVNRDGGTDVKVYHCTSSTTNPFKWVSIESKITTYLRNFPLMKAVWYPNLKFCNSIFFFKLSAFFIHIIPALLLDTISRFTGKRPMLLRMHRNINNSLGRLEKFIFTEWKFNNPNYMNLSNSLTKEDEEDFYLNIKTLVWDDYFLDLVIGCRKYLSKEPSETIDKARSKQKKLQMIHVTFQVLLFGLIWWLLKVTFNATWIKIGIVLPFIYFLFDMI</sequence>
<dbReference type="InterPro" id="IPR013120">
    <property type="entry name" value="FAR_NAD-bd"/>
</dbReference>
<dbReference type="Gene3D" id="3.40.50.720">
    <property type="entry name" value="NAD(P)-binding Rossmann-like Domain"/>
    <property type="match status" value="1"/>
</dbReference>
<accession>A0ABM1IV35</accession>
<dbReference type="SUPFAM" id="SSF51735">
    <property type="entry name" value="NAD(P)-binding Rossmann-fold domains"/>
    <property type="match status" value="1"/>
</dbReference>
<evidence type="ECO:0000256" key="4">
    <source>
        <dbReference type="RuleBase" id="RU363097"/>
    </source>
</evidence>
<comment type="catalytic activity">
    <reaction evidence="4">
        <text>a long-chain fatty acyl-CoA + 2 NADPH + 2 H(+) = a long-chain primary fatty alcohol + 2 NADP(+) + CoA</text>
        <dbReference type="Rhea" id="RHEA:52716"/>
        <dbReference type="ChEBI" id="CHEBI:15378"/>
        <dbReference type="ChEBI" id="CHEBI:57287"/>
        <dbReference type="ChEBI" id="CHEBI:57783"/>
        <dbReference type="ChEBI" id="CHEBI:58349"/>
        <dbReference type="ChEBI" id="CHEBI:77396"/>
        <dbReference type="ChEBI" id="CHEBI:83139"/>
        <dbReference type="EC" id="1.2.1.84"/>
    </reaction>
</comment>
<dbReference type="Pfam" id="PF07993">
    <property type="entry name" value="NAD_binding_4"/>
    <property type="match status" value="1"/>
</dbReference>
<dbReference type="InterPro" id="IPR036291">
    <property type="entry name" value="NAD(P)-bd_dom_sf"/>
</dbReference>
<feature type="transmembrane region" description="Helical" evidence="4">
    <location>
        <begin position="469"/>
        <end position="486"/>
    </location>
</feature>
<evidence type="ECO:0000313" key="9">
    <source>
        <dbReference type="RefSeq" id="XP_015184072.1"/>
    </source>
</evidence>
<dbReference type="CDD" id="cd09071">
    <property type="entry name" value="FAR_C"/>
    <property type="match status" value="1"/>
</dbReference>
<feature type="transmembrane region" description="Helical" evidence="4">
    <location>
        <begin position="351"/>
        <end position="371"/>
    </location>
</feature>
<keyword evidence="2 4" id="KW-0444">Lipid biosynthesis</keyword>
<dbReference type="Pfam" id="PF03015">
    <property type="entry name" value="Sterile"/>
    <property type="match status" value="1"/>
</dbReference>
<keyword evidence="4" id="KW-0521">NADP</keyword>
<dbReference type="RefSeq" id="XP_015184071.1">
    <property type="nucleotide sequence ID" value="XM_015328585.1"/>
</dbReference>
<gene>
    <name evidence="8 9" type="primary">LOC107070406</name>
</gene>
<organism evidence="7 9">
    <name type="scientific">Polistes dominula</name>
    <name type="common">European paper wasp</name>
    <name type="synonym">Vespa dominula</name>
    <dbReference type="NCBI Taxonomy" id="743375"/>
    <lineage>
        <taxon>Eukaryota</taxon>
        <taxon>Metazoa</taxon>
        <taxon>Ecdysozoa</taxon>
        <taxon>Arthropoda</taxon>
        <taxon>Hexapoda</taxon>
        <taxon>Insecta</taxon>
        <taxon>Pterygota</taxon>
        <taxon>Neoptera</taxon>
        <taxon>Endopterygota</taxon>
        <taxon>Hymenoptera</taxon>
        <taxon>Apocrita</taxon>
        <taxon>Aculeata</taxon>
        <taxon>Vespoidea</taxon>
        <taxon>Vespidae</taxon>
        <taxon>Polistinae</taxon>
        <taxon>Polistini</taxon>
        <taxon>Polistes</taxon>
    </lineage>
</organism>
<evidence type="ECO:0000256" key="1">
    <source>
        <dbReference type="ARBA" id="ARBA00005928"/>
    </source>
</evidence>
<name>A0ABM1IV35_POLDO</name>
<proteinExistence type="inferred from homology"/>
<feature type="transmembrane region" description="Helical" evidence="4">
    <location>
        <begin position="492"/>
        <end position="508"/>
    </location>
</feature>
<feature type="domain" description="Thioester reductase (TE)" evidence="6">
    <location>
        <begin position="20"/>
        <end position="289"/>
    </location>
</feature>
<comment type="similarity">
    <text evidence="1 4">Belongs to the fatty acyl-CoA reductase family.</text>
</comment>
<evidence type="ECO:0000259" key="6">
    <source>
        <dbReference type="Pfam" id="PF07993"/>
    </source>
</evidence>
<keyword evidence="7" id="KW-1185">Reference proteome</keyword>
<dbReference type="RefSeq" id="XP_015184072.1">
    <property type="nucleotide sequence ID" value="XM_015328586.1"/>
</dbReference>
<keyword evidence="4" id="KW-0472">Membrane</keyword>
<dbReference type="PANTHER" id="PTHR11011:SF45">
    <property type="entry name" value="FATTY ACYL-COA REDUCTASE CG8306-RELATED"/>
    <property type="match status" value="1"/>
</dbReference>
<dbReference type="EC" id="1.2.1.84" evidence="4"/>
<comment type="function">
    <text evidence="4">Catalyzes the reduction of fatty acyl-CoA to fatty alcohols.</text>
</comment>